<dbReference type="NCBIfam" id="NF033550">
    <property type="entry name" value="transpos_ISL3"/>
    <property type="match status" value="1"/>
</dbReference>
<organism evidence="2 3">
    <name type="scientific">Candidatus Onthousia excrementipullorum</name>
    <dbReference type="NCBI Taxonomy" id="2840884"/>
    <lineage>
        <taxon>Bacteria</taxon>
        <taxon>Bacillati</taxon>
        <taxon>Bacillota</taxon>
        <taxon>Bacilli</taxon>
        <taxon>Candidatus Onthousia</taxon>
    </lineage>
</organism>
<dbReference type="Pfam" id="PF01610">
    <property type="entry name" value="DDE_Tnp_ISL3"/>
    <property type="match status" value="1"/>
</dbReference>
<evidence type="ECO:0000313" key="2">
    <source>
        <dbReference type="EMBL" id="HIR59500.1"/>
    </source>
</evidence>
<dbReference type="PANTHER" id="PTHR33498:SF1">
    <property type="entry name" value="TRANSPOSASE FOR INSERTION SEQUENCE ELEMENT IS1557"/>
    <property type="match status" value="1"/>
</dbReference>
<accession>A0A9D1J3N3</accession>
<reference evidence="2" key="1">
    <citation type="submission" date="2020-10" db="EMBL/GenBank/DDBJ databases">
        <authorList>
            <person name="Gilroy R."/>
        </authorList>
    </citation>
    <scope>NUCLEOTIDE SEQUENCE</scope>
    <source>
        <strain evidence="2">CHK184-20233</strain>
    </source>
</reference>
<evidence type="ECO:0000259" key="1">
    <source>
        <dbReference type="Pfam" id="PF01610"/>
    </source>
</evidence>
<gene>
    <name evidence="2" type="ORF">IAB38_05555</name>
</gene>
<protein>
    <submittedName>
        <fullName evidence="2">ISL3 family transposase</fullName>
    </submittedName>
</protein>
<proteinExistence type="predicted"/>
<evidence type="ECO:0000313" key="3">
    <source>
        <dbReference type="Proteomes" id="UP000824232"/>
    </source>
</evidence>
<reference evidence="2" key="2">
    <citation type="journal article" date="2021" name="PeerJ">
        <title>Extensive microbial diversity within the chicken gut microbiome revealed by metagenomics and culture.</title>
        <authorList>
            <person name="Gilroy R."/>
            <person name="Ravi A."/>
            <person name="Getino M."/>
            <person name="Pursley I."/>
            <person name="Horton D.L."/>
            <person name="Alikhan N.F."/>
            <person name="Baker D."/>
            <person name="Gharbi K."/>
            <person name="Hall N."/>
            <person name="Watson M."/>
            <person name="Adriaenssens E.M."/>
            <person name="Foster-Nyarko E."/>
            <person name="Jarju S."/>
            <person name="Secka A."/>
            <person name="Antonio M."/>
            <person name="Oren A."/>
            <person name="Chaudhuri R.R."/>
            <person name="La Ragione R."/>
            <person name="Hildebrand F."/>
            <person name="Pallen M.J."/>
        </authorList>
    </citation>
    <scope>NUCLEOTIDE SEQUENCE</scope>
    <source>
        <strain evidence="2">CHK184-20233</strain>
    </source>
</reference>
<sequence>MSINNSILKLLNMKDKNLNFTENFVEERNIKNRRSLVIKTFLDKNPNCCPKCGCVDNIKKNGTITLKPIKIPSISGLNSYLEITKQLYKCNNCKHKITPQTDEVDYRCRISNNTKHSIIMFAKETITYKFIAKLHNVSDKTVQRQVNKIYDKDKLYKNYIPINICIDEFTWKKKTMAFNICDAETGKTLDLVEDRTTENLNKYFSYYLSENKLKVENVVMDMYKPYIKLVQDNFPNANIIIDMFHIVQLISRSLNKTRVQAMKKDKANYRKIKRYGKLLLKARLELDCSKWRKFLCFKNLMTEVDVVDYILNENEELKNTYDLYQNLLYALQRKDYILFKEMIGKEYSGISTYMQTSLNTLKEFSPYIKNTMEQQYSNGVMERNNNTCKLIKRIGFGYRNFDNFKARILIITNLFRPAKKNAENLLSTL</sequence>
<dbReference type="PANTHER" id="PTHR33498">
    <property type="entry name" value="TRANSPOSASE FOR INSERTION SEQUENCE ELEMENT IS1557"/>
    <property type="match status" value="1"/>
</dbReference>
<feature type="domain" description="Transposase IS204/IS1001/IS1096/IS1165 DDE" evidence="1">
    <location>
        <begin position="164"/>
        <end position="408"/>
    </location>
</feature>
<dbReference type="Proteomes" id="UP000824232">
    <property type="component" value="Unassembled WGS sequence"/>
</dbReference>
<name>A0A9D1J3N3_9FIRM</name>
<dbReference type="AlphaFoldDB" id="A0A9D1J3N3"/>
<dbReference type="EMBL" id="DVHC01000055">
    <property type="protein sequence ID" value="HIR59500.1"/>
    <property type="molecule type" value="Genomic_DNA"/>
</dbReference>
<dbReference type="InterPro" id="IPR047951">
    <property type="entry name" value="Transpos_ISL3"/>
</dbReference>
<dbReference type="InterPro" id="IPR002560">
    <property type="entry name" value="Transposase_DDE"/>
</dbReference>
<comment type="caution">
    <text evidence="2">The sequence shown here is derived from an EMBL/GenBank/DDBJ whole genome shotgun (WGS) entry which is preliminary data.</text>
</comment>